<keyword evidence="3" id="KW-0171">Cobalt transport</keyword>
<evidence type="ECO:0000313" key="17">
    <source>
        <dbReference type="Proteomes" id="UP000010808"/>
    </source>
</evidence>
<keyword evidence="8 13" id="KW-1133">Transmembrane helix</keyword>
<name>L0RBD2_9BACT</name>
<feature type="transmembrane region" description="Helical" evidence="13">
    <location>
        <begin position="422"/>
        <end position="446"/>
    </location>
</feature>
<dbReference type="GO" id="GO:0006824">
    <property type="term" value="P:cobalt ion transport"/>
    <property type="evidence" value="ECO:0007669"/>
    <property type="project" value="UniProtKB-KW"/>
</dbReference>
<evidence type="ECO:0000256" key="13">
    <source>
        <dbReference type="RuleBase" id="RU362101"/>
    </source>
</evidence>
<dbReference type="GO" id="GO:0010045">
    <property type="term" value="P:response to nickel cation"/>
    <property type="evidence" value="ECO:0007669"/>
    <property type="project" value="TreeGrafter"/>
</dbReference>
<dbReference type="InterPro" id="IPR051224">
    <property type="entry name" value="NiCoT_RcnA"/>
</dbReference>
<evidence type="ECO:0000256" key="9">
    <source>
        <dbReference type="ARBA" id="ARBA00023065"/>
    </source>
</evidence>
<evidence type="ECO:0000256" key="8">
    <source>
        <dbReference type="ARBA" id="ARBA00022989"/>
    </source>
</evidence>
<keyword evidence="5" id="KW-1003">Cell membrane</keyword>
<dbReference type="PATRIC" id="fig|1121451.3.peg.2057"/>
<dbReference type="OrthoDB" id="271709at2"/>
<dbReference type="STRING" id="1121451.DESAM_21825"/>
<dbReference type="AlphaFoldDB" id="L0RBD2"/>
<evidence type="ECO:0000256" key="10">
    <source>
        <dbReference type="ARBA" id="ARBA00023112"/>
    </source>
</evidence>
<dbReference type="GO" id="GO:0032025">
    <property type="term" value="P:response to cobalt ion"/>
    <property type="evidence" value="ECO:0007669"/>
    <property type="project" value="TreeGrafter"/>
</dbReference>
<protein>
    <recommendedName>
        <fullName evidence="13">Nickel/cobalt efflux system</fullName>
    </recommendedName>
</protein>
<keyword evidence="7 13" id="KW-0812">Transmembrane</keyword>
<dbReference type="Proteomes" id="UP000010808">
    <property type="component" value="Chromosome"/>
</dbReference>
<dbReference type="eggNOG" id="COG2215">
    <property type="taxonomic scope" value="Bacteria"/>
</dbReference>
<keyword evidence="12" id="KW-0170">Cobalt</keyword>
<evidence type="ECO:0000256" key="11">
    <source>
        <dbReference type="ARBA" id="ARBA00023136"/>
    </source>
</evidence>
<evidence type="ECO:0000256" key="6">
    <source>
        <dbReference type="ARBA" id="ARBA00022596"/>
    </source>
</evidence>
<organism evidence="16 17">
    <name type="scientific">Maridesulfovibrio hydrothermalis AM13 = DSM 14728</name>
    <dbReference type="NCBI Taxonomy" id="1121451"/>
    <lineage>
        <taxon>Bacteria</taxon>
        <taxon>Pseudomonadati</taxon>
        <taxon>Thermodesulfobacteriota</taxon>
        <taxon>Desulfovibrionia</taxon>
        <taxon>Desulfovibrionales</taxon>
        <taxon>Desulfovibrionaceae</taxon>
        <taxon>Maridesulfovibrio</taxon>
    </lineage>
</organism>
<evidence type="ECO:0000256" key="2">
    <source>
        <dbReference type="ARBA" id="ARBA00004651"/>
    </source>
</evidence>
<dbReference type="GO" id="GO:0015099">
    <property type="term" value="F:nickel cation transmembrane transporter activity"/>
    <property type="evidence" value="ECO:0007669"/>
    <property type="project" value="UniProtKB-UniRule"/>
</dbReference>
<dbReference type="EMBL" id="FO203522">
    <property type="protein sequence ID" value="CCO24098.1"/>
    <property type="molecule type" value="Genomic_DNA"/>
</dbReference>
<sequence>MRSIYSFIIFLTILLNPLQTDAHPLGEVVQETTVMNEEGRLLVAYRTSIGPSITAMLIPDSDHDGVVSSIEEAQLARSIHKILHPNLEVYLDDKPVVLDLYYDSVAPALGGYNNGLQSNLIYSLPVTGDKLIKHYLKISDNNFKAGELKWLKWSVQADPRFSIVKTSPDSRELNYQFFPRTGVGSTEVKAESEAGRFESGSLKPRPQEDSSQAALREYLSRENLGTGTIFFALGLAFVLGMGHALSPGHGKAMVAAYLIGRSGKIWDAFTLGIIVTITHVASVIVLGIAALFLSRYFLPGDLYPWLGAFSGVLVFFVGYIMLAKRAVHSHHHDHHHTSDGKVSWWSMLSLGVAGGMVPCPTALVVLLASVAFGRITFGLLLISAFSLGLAAVLIIIGILTVRASKLTEKFSGTKRLIENLPVASAGLVMLAGIAIAINALHAGGIIKFM</sequence>
<evidence type="ECO:0000313" key="16">
    <source>
        <dbReference type="EMBL" id="CCO24098.1"/>
    </source>
</evidence>
<evidence type="ECO:0000256" key="5">
    <source>
        <dbReference type="ARBA" id="ARBA00022475"/>
    </source>
</evidence>
<dbReference type="Pfam" id="PF03824">
    <property type="entry name" value="NicO"/>
    <property type="match status" value="2"/>
</dbReference>
<evidence type="ECO:0000256" key="1">
    <source>
        <dbReference type="ARBA" id="ARBA00002510"/>
    </source>
</evidence>
<accession>L0RBD2</accession>
<evidence type="ECO:0000256" key="15">
    <source>
        <dbReference type="SAM" id="SignalP"/>
    </source>
</evidence>
<dbReference type="GO" id="GO:0005886">
    <property type="term" value="C:plasma membrane"/>
    <property type="evidence" value="ECO:0007669"/>
    <property type="project" value="UniProtKB-SubCell"/>
</dbReference>
<feature type="transmembrane region" description="Helical" evidence="13">
    <location>
        <begin position="305"/>
        <end position="323"/>
    </location>
</feature>
<comment type="subcellular location">
    <subcellularLocation>
        <location evidence="2 13">Cell membrane</location>
        <topology evidence="2 13">Multi-pass membrane protein</topology>
    </subcellularLocation>
</comment>
<gene>
    <name evidence="16" type="ORF">DESAM_21825</name>
</gene>
<evidence type="ECO:0000256" key="7">
    <source>
        <dbReference type="ARBA" id="ARBA00022692"/>
    </source>
</evidence>
<dbReference type="InterPro" id="IPR011541">
    <property type="entry name" value="Ni/Co_transpt_high_affinity"/>
</dbReference>
<dbReference type="HOGENOM" id="CLU_030955_0_0_7"/>
<dbReference type="KEGG" id="dhy:DESAM_21825"/>
<comment type="function">
    <text evidence="1">Efflux system for nickel and cobalt.</text>
</comment>
<evidence type="ECO:0000256" key="12">
    <source>
        <dbReference type="ARBA" id="ARBA00023285"/>
    </source>
</evidence>
<feature type="region of interest" description="Disordered" evidence="14">
    <location>
        <begin position="186"/>
        <end position="209"/>
    </location>
</feature>
<evidence type="ECO:0000256" key="4">
    <source>
        <dbReference type="ARBA" id="ARBA00022448"/>
    </source>
</evidence>
<comment type="similarity">
    <text evidence="13">Belongs to the NiCoT transporter (TC 2.A.52) family.</text>
</comment>
<feature type="signal peptide" evidence="15">
    <location>
        <begin position="1"/>
        <end position="22"/>
    </location>
</feature>
<feature type="transmembrane region" description="Helical" evidence="13">
    <location>
        <begin position="266"/>
        <end position="293"/>
    </location>
</feature>
<reference evidence="16 17" key="1">
    <citation type="submission" date="2012-10" db="EMBL/GenBank/DDBJ databases">
        <authorList>
            <person name="Genoscope - CEA"/>
        </authorList>
    </citation>
    <scope>NUCLEOTIDE SEQUENCE [LARGE SCALE GENOMIC DNA]</scope>
    <source>
        <strain evidence="17">AM13 / DSM 14728</strain>
    </source>
</reference>
<keyword evidence="6" id="KW-0533">Nickel</keyword>
<proteinExistence type="inferred from homology"/>
<feature type="transmembrane region" description="Helical" evidence="13">
    <location>
        <begin position="344"/>
        <end position="371"/>
    </location>
</feature>
<feature type="transmembrane region" description="Helical" evidence="13">
    <location>
        <begin position="377"/>
        <end position="401"/>
    </location>
</feature>
<keyword evidence="17" id="KW-1185">Reference proteome</keyword>
<keyword evidence="9" id="KW-0406">Ion transport</keyword>
<dbReference type="PANTHER" id="PTHR40659">
    <property type="entry name" value="NICKEL/COBALT EFFLUX SYSTEM RCNA"/>
    <property type="match status" value="1"/>
</dbReference>
<evidence type="ECO:0000256" key="3">
    <source>
        <dbReference type="ARBA" id="ARBA00022426"/>
    </source>
</evidence>
<feature type="transmembrane region" description="Helical" evidence="13">
    <location>
        <begin position="224"/>
        <end position="245"/>
    </location>
</feature>
<keyword evidence="4 13" id="KW-0813">Transport</keyword>
<keyword evidence="15" id="KW-0732">Signal</keyword>
<evidence type="ECO:0000256" key="14">
    <source>
        <dbReference type="SAM" id="MobiDB-lite"/>
    </source>
</evidence>
<dbReference type="GO" id="GO:0046583">
    <property type="term" value="F:monoatomic cation efflux transmembrane transporter activity"/>
    <property type="evidence" value="ECO:0007669"/>
    <property type="project" value="TreeGrafter"/>
</dbReference>
<keyword evidence="11 13" id="KW-0472">Membrane</keyword>
<dbReference type="PANTHER" id="PTHR40659:SF1">
    <property type="entry name" value="NICKEL_COBALT EFFLUX SYSTEM RCNA"/>
    <property type="match status" value="1"/>
</dbReference>
<feature type="chain" id="PRO_5003947789" description="Nickel/cobalt efflux system" evidence="15">
    <location>
        <begin position="23"/>
        <end position="449"/>
    </location>
</feature>
<keyword evidence="10" id="KW-0921">Nickel transport</keyword>